<accession>A0A267MQ92</accession>
<evidence type="ECO:0000313" key="1">
    <source>
        <dbReference type="EMBL" id="PAB61068.1"/>
    </source>
</evidence>
<evidence type="ECO:0000313" key="2">
    <source>
        <dbReference type="Proteomes" id="UP000216024"/>
    </source>
</evidence>
<dbReference type="EMBL" id="NIBG01000001">
    <property type="protein sequence ID" value="PAB61068.1"/>
    <property type="molecule type" value="Genomic_DNA"/>
</dbReference>
<protein>
    <submittedName>
        <fullName evidence="1">Uncharacterized protein</fullName>
    </submittedName>
</protein>
<organism evidence="1 2">
    <name type="scientific">Anaeromicrobium sediminis</name>
    <dbReference type="NCBI Taxonomy" id="1478221"/>
    <lineage>
        <taxon>Bacteria</taxon>
        <taxon>Bacillati</taxon>
        <taxon>Bacillota</taxon>
        <taxon>Clostridia</taxon>
        <taxon>Peptostreptococcales</taxon>
        <taxon>Thermotaleaceae</taxon>
        <taxon>Anaeromicrobium</taxon>
    </lineage>
</organism>
<dbReference type="AlphaFoldDB" id="A0A267MQ92"/>
<reference evidence="1 2" key="1">
    <citation type="submission" date="2017-06" db="EMBL/GenBank/DDBJ databases">
        <title>Draft genome sequence of anaerobic fermentative bacterium Anaeromicrobium sediminis DY2726D isolated from West Pacific Ocean sediments.</title>
        <authorList>
            <person name="Zeng X."/>
        </authorList>
    </citation>
    <scope>NUCLEOTIDE SEQUENCE [LARGE SCALE GENOMIC DNA]</scope>
    <source>
        <strain evidence="1 2">DY2726D</strain>
    </source>
</reference>
<dbReference type="RefSeq" id="WP_095130134.1">
    <property type="nucleotide sequence ID" value="NZ_NIBG01000001.1"/>
</dbReference>
<keyword evidence="2" id="KW-1185">Reference proteome</keyword>
<dbReference type="Proteomes" id="UP000216024">
    <property type="component" value="Unassembled WGS sequence"/>
</dbReference>
<gene>
    <name evidence="1" type="ORF">CCE28_01170</name>
</gene>
<sequence length="73" mass="8505">MSEGKNIDFKCRDFNLKVLKGDNFLILGTGLKKDNMRLKFIGAFKSSYEDGEFLNEEKIYHIIKSRLSKTKEI</sequence>
<proteinExistence type="predicted"/>
<comment type="caution">
    <text evidence="1">The sequence shown here is derived from an EMBL/GenBank/DDBJ whole genome shotgun (WGS) entry which is preliminary data.</text>
</comment>
<name>A0A267MQ92_9FIRM</name>